<sequence>MKKSQYLKDQLLVGVLNVFGMLALTLFLLTLKIQFQEILLIILVWLAGAMMYSLLDYRCKNKRISWTFALLEELEHKYLLSEVMNVPDTSEGLAYFKILKACNKSMLEKVSATKRERKEYKDYIEQWIHEVKTPIAAIQIICANNKSELSSKVLSELQKIDLFADQALYYARSDEAERDFLVKEVSVTDMVHQAIADNKQILLRNDVHVNVESSPHTVYTDRKWVEFILKQLITNAVQYRNEHSPEIRFQVVPISNGLALTVKDNGIGISESDLPRIFDKGFTGENGRIRKKSTGMGLYICKRLCDKLGIYVEAASFPDEGTSIILKFPKGSFTKV</sequence>
<evidence type="ECO:0000313" key="16">
    <source>
        <dbReference type="Proteomes" id="UP000567067"/>
    </source>
</evidence>
<dbReference type="InterPro" id="IPR004358">
    <property type="entry name" value="Sig_transdc_His_kin-like_C"/>
</dbReference>
<keyword evidence="11" id="KW-0902">Two-component regulatory system</keyword>
<dbReference type="InterPro" id="IPR005467">
    <property type="entry name" value="His_kinase_dom"/>
</dbReference>
<dbReference type="EC" id="2.7.13.3" evidence="3"/>
<dbReference type="PANTHER" id="PTHR45453:SF2">
    <property type="entry name" value="HISTIDINE KINASE"/>
    <property type="match status" value="1"/>
</dbReference>
<dbReference type="GO" id="GO:0005524">
    <property type="term" value="F:ATP binding"/>
    <property type="evidence" value="ECO:0007669"/>
    <property type="project" value="UniProtKB-KW"/>
</dbReference>
<evidence type="ECO:0000256" key="13">
    <source>
        <dbReference type="SAM" id="Phobius"/>
    </source>
</evidence>
<dbReference type="PANTHER" id="PTHR45453">
    <property type="entry name" value="PHOSPHATE REGULON SENSOR PROTEIN PHOR"/>
    <property type="match status" value="1"/>
</dbReference>
<keyword evidence="9" id="KW-0067">ATP-binding</keyword>
<dbReference type="GO" id="GO:0006304">
    <property type="term" value="P:DNA modification"/>
    <property type="evidence" value="ECO:0007669"/>
    <property type="project" value="InterPro"/>
</dbReference>
<dbReference type="SMART" id="SM00387">
    <property type="entry name" value="HATPase_c"/>
    <property type="match status" value="1"/>
</dbReference>
<name>A0A7W3SPQ1_9BACL</name>
<evidence type="ECO:0000256" key="5">
    <source>
        <dbReference type="ARBA" id="ARBA00022679"/>
    </source>
</evidence>
<dbReference type="PROSITE" id="PS50109">
    <property type="entry name" value="HIS_KIN"/>
    <property type="match status" value="1"/>
</dbReference>
<feature type="domain" description="Histidine kinase" evidence="14">
    <location>
        <begin position="126"/>
        <end position="332"/>
    </location>
</feature>
<dbReference type="EMBL" id="JACJIP010000002">
    <property type="protein sequence ID" value="MBA9083937.1"/>
    <property type="molecule type" value="Genomic_DNA"/>
</dbReference>
<evidence type="ECO:0000256" key="3">
    <source>
        <dbReference type="ARBA" id="ARBA00012438"/>
    </source>
</evidence>
<keyword evidence="12 13" id="KW-0472">Membrane</keyword>
<dbReference type="GO" id="GO:0005886">
    <property type="term" value="C:plasma membrane"/>
    <property type="evidence" value="ECO:0007669"/>
    <property type="project" value="UniProtKB-SubCell"/>
</dbReference>
<comment type="caution">
    <text evidence="15">The sequence shown here is derived from an EMBL/GenBank/DDBJ whole genome shotgun (WGS) entry which is preliminary data.</text>
</comment>
<evidence type="ECO:0000256" key="10">
    <source>
        <dbReference type="ARBA" id="ARBA00022989"/>
    </source>
</evidence>
<evidence type="ECO:0000256" key="12">
    <source>
        <dbReference type="ARBA" id="ARBA00023136"/>
    </source>
</evidence>
<organism evidence="15 16">
    <name type="scientific">Fontibacillus solani</name>
    <dbReference type="NCBI Taxonomy" id="1572857"/>
    <lineage>
        <taxon>Bacteria</taxon>
        <taxon>Bacillati</taxon>
        <taxon>Bacillota</taxon>
        <taxon>Bacilli</taxon>
        <taxon>Bacillales</taxon>
        <taxon>Paenibacillaceae</taxon>
        <taxon>Fontibacillus</taxon>
    </lineage>
</organism>
<evidence type="ECO:0000256" key="8">
    <source>
        <dbReference type="ARBA" id="ARBA00022777"/>
    </source>
</evidence>
<keyword evidence="10 13" id="KW-1133">Transmembrane helix</keyword>
<dbReference type="SUPFAM" id="SSF55874">
    <property type="entry name" value="ATPase domain of HSP90 chaperone/DNA topoisomerase II/histidine kinase"/>
    <property type="match status" value="1"/>
</dbReference>
<comment type="subcellular location">
    <subcellularLocation>
        <location evidence="2">Cell membrane</location>
        <topology evidence="2">Multi-pass membrane protein</topology>
    </subcellularLocation>
</comment>
<dbReference type="RefSeq" id="WP_182534063.1">
    <property type="nucleotide sequence ID" value="NZ_JACJIP010000002.1"/>
</dbReference>
<evidence type="ECO:0000256" key="7">
    <source>
        <dbReference type="ARBA" id="ARBA00022741"/>
    </source>
</evidence>
<dbReference type="Proteomes" id="UP000567067">
    <property type="component" value="Unassembled WGS sequence"/>
</dbReference>
<evidence type="ECO:0000259" key="14">
    <source>
        <dbReference type="PROSITE" id="PS50109"/>
    </source>
</evidence>
<evidence type="ECO:0000256" key="2">
    <source>
        <dbReference type="ARBA" id="ARBA00004651"/>
    </source>
</evidence>
<feature type="transmembrane region" description="Helical" evidence="13">
    <location>
        <begin position="12"/>
        <end position="31"/>
    </location>
</feature>
<accession>A0A7W3SPQ1</accession>
<protein>
    <recommendedName>
        <fullName evidence="3">histidine kinase</fullName>
        <ecNumber evidence="3">2.7.13.3</ecNumber>
    </recommendedName>
</protein>
<evidence type="ECO:0000256" key="9">
    <source>
        <dbReference type="ARBA" id="ARBA00022840"/>
    </source>
</evidence>
<evidence type="ECO:0000256" key="11">
    <source>
        <dbReference type="ARBA" id="ARBA00023012"/>
    </source>
</evidence>
<comment type="catalytic activity">
    <reaction evidence="1">
        <text>ATP + protein L-histidine = ADP + protein N-phospho-L-histidine.</text>
        <dbReference type="EC" id="2.7.13.3"/>
    </reaction>
</comment>
<dbReference type="AlphaFoldDB" id="A0A7W3SPQ1"/>
<dbReference type="Gene3D" id="3.30.565.10">
    <property type="entry name" value="Histidine kinase-like ATPase, C-terminal domain"/>
    <property type="match status" value="1"/>
</dbReference>
<keyword evidence="4" id="KW-1003">Cell membrane</keyword>
<dbReference type="GO" id="GO:0016036">
    <property type="term" value="P:cellular response to phosphate starvation"/>
    <property type="evidence" value="ECO:0007669"/>
    <property type="project" value="TreeGrafter"/>
</dbReference>
<evidence type="ECO:0000256" key="1">
    <source>
        <dbReference type="ARBA" id="ARBA00000085"/>
    </source>
</evidence>
<keyword evidence="16" id="KW-1185">Reference proteome</keyword>
<keyword evidence="7" id="KW-0547">Nucleotide-binding</keyword>
<evidence type="ECO:0000256" key="6">
    <source>
        <dbReference type="ARBA" id="ARBA00022692"/>
    </source>
</evidence>
<dbReference type="GO" id="GO:0000155">
    <property type="term" value="F:phosphorelay sensor kinase activity"/>
    <property type="evidence" value="ECO:0007669"/>
    <property type="project" value="TreeGrafter"/>
</dbReference>
<gene>
    <name evidence="15" type="ORF">FHR92_000391</name>
</gene>
<dbReference type="InterPro" id="IPR036890">
    <property type="entry name" value="HATPase_C_sf"/>
</dbReference>
<keyword evidence="6 13" id="KW-0812">Transmembrane</keyword>
<feature type="transmembrane region" description="Helical" evidence="13">
    <location>
        <begin position="37"/>
        <end position="55"/>
    </location>
</feature>
<evidence type="ECO:0000256" key="4">
    <source>
        <dbReference type="ARBA" id="ARBA00022475"/>
    </source>
</evidence>
<proteinExistence type="predicted"/>
<evidence type="ECO:0000313" key="15">
    <source>
        <dbReference type="EMBL" id="MBA9083937.1"/>
    </source>
</evidence>
<dbReference type="GO" id="GO:0003677">
    <property type="term" value="F:DNA binding"/>
    <property type="evidence" value="ECO:0007669"/>
    <property type="project" value="InterPro"/>
</dbReference>
<dbReference type="Pfam" id="PF02518">
    <property type="entry name" value="HATPase_c"/>
    <property type="match status" value="1"/>
</dbReference>
<dbReference type="PRINTS" id="PR00344">
    <property type="entry name" value="BCTRLSENSOR"/>
</dbReference>
<dbReference type="GO" id="GO:0004721">
    <property type="term" value="F:phosphoprotein phosphatase activity"/>
    <property type="evidence" value="ECO:0007669"/>
    <property type="project" value="TreeGrafter"/>
</dbReference>
<reference evidence="15 16" key="1">
    <citation type="submission" date="2020-08" db="EMBL/GenBank/DDBJ databases">
        <title>Genomic Encyclopedia of Type Strains, Phase III (KMG-III): the genomes of soil and plant-associated and newly described type strains.</title>
        <authorList>
            <person name="Whitman W."/>
        </authorList>
    </citation>
    <scope>NUCLEOTIDE SEQUENCE [LARGE SCALE GENOMIC DNA]</scope>
    <source>
        <strain evidence="15 16">CECT 8693</strain>
    </source>
</reference>
<dbReference type="InterPro" id="IPR050351">
    <property type="entry name" value="BphY/WalK/GraS-like"/>
</dbReference>
<keyword evidence="8 15" id="KW-0418">Kinase</keyword>
<keyword evidence="5" id="KW-0808">Transferase</keyword>
<dbReference type="InterPro" id="IPR003594">
    <property type="entry name" value="HATPase_dom"/>
</dbReference>